<comment type="catalytic activity">
    <reaction evidence="10">
        <text>ITP + H2O = IMP + diphosphate + H(+)</text>
        <dbReference type="Rhea" id="RHEA:29399"/>
        <dbReference type="ChEBI" id="CHEBI:15377"/>
        <dbReference type="ChEBI" id="CHEBI:15378"/>
        <dbReference type="ChEBI" id="CHEBI:33019"/>
        <dbReference type="ChEBI" id="CHEBI:58053"/>
        <dbReference type="ChEBI" id="CHEBI:61402"/>
        <dbReference type="EC" id="3.6.1.66"/>
    </reaction>
    <physiologicalReaction direction="left-to-right" evidence="10">
        <dbReference type="Rhea" id="RHEA:29400"/>
    </physiologicalReaction>
</comment>
<dbReference type="GO" id="GO:0009117">
    <property type="term" value="P:nucleotide metabolic process"/>
    <property type="evidence" value="ECO:0007669"/>
    <property type="project" value="UniProtKB-KW"/>
</dbReference>
<dbReference type="GO" id="GO:0005737">
    <property type="term" value="C:cytoplasm"/>
    <property type="evidence" value="ECO:0007669"/>
    <property type="project" value="UniProtKB-SubCell"/>
</dbReference>
<comment type="catalytic activity">
    <reaction evidence="11">
        <text>dITP + H2O = dIMP + diphosphate + H(+)</text>
        <dbReference type="Rhea" id="RHEA:28342"/>
        <dbReference type="ChEBI" id="CHEBI:15377"/>
        <dbReference type="ChEBI" id="CHEBI:15378"/>
        <dbReference type="ChEBI" id="CHEBI:33019"/>
        <dbReference type="ChEBI" id="CHEBI:61194"/>
        <dbReference type="ChEBI" id="CHEBI:61382"/>
        <dbReference type="EC" id="3.6.1.66"/>
    </reaction>
    <physiologicalReaction direction="left-to-right" evidence="11">
        <dbReference type="Rhea" id="RHEA:28343"/>
    </physiologicalReaction>
</comment>
<name>A0AAU9IK13_9CILI</name>
<dbReference type="EC" id="3.6.1.66" evidence="13"/>
<comment type="function">
    <text evidence="13">Pyrophosphatase that hydrolyzes non-canonical purine nucleotides such as inosine triphosphate (ITP), deoxyinosine triphosphate (dITP) or xanthosine 5'-triphosphate (XTP) to their respective monophosphate derivatives. The enzyme does not distinguish between the deoxy- and ribose forms. Probably excludes non-canonical purines from RNA and DNA precursor pools, thus preventing their incorporation into RNA and DNA and avoiding chromosomal lesions.</text>
</comment>
<dbReference type="InterPro" id="IPR027502">
    <property type="entry name" value="ITPase"/>
</dbReference>
<gene>
    <name evidence="15" type="ORF">BSTOLATCC_MIC9371</name>
</gene>
<dbReference type="GO" id="GO:0036220">
    <property type="term" value="F:ITP diphosphatase activity"/>
    <property type="evidence" value="ECO:0007669"/>
    <property type="project" value="UniProtKB-UniRule"/>
</dbReference>
<accession>A0AAU9IK13</accession>
<evidence type="ECO:0000256" key="13">
    <source>
        <dbReference type="HAMAP-Rule" id="MF_03148"/>
    </source>
</evidence>
<keyword evidence="6 13" id="KW-0378">Hydrolase</keyword>
<evidence type="ECO:0000256" key="6">
    <source>
        <dbReference type="ARBA" id="ARBA00022801"/>
    </source>
</evidence>
<dbReference type="InterPro" id="IPR029001">
    <property type="entry name" value="ITPase-like_fam"/>
</dbReference>
<keyword evidence="16" id="KW-1185">Reference proteome</keyword>
<dbReference type="PANTHER" id="PTHR11067">
    <property type="entry name" value="INOSINE TRIPHOSPHATE PYROPHOSPHATASE/HAM1 PROTEIN"/>
    <property type="match status" value="1"/>
</dbReference>
<dbReference type="SUPFAM" id="SSF52972">
    <property type="entry name" value="ITPase-like"/>
    <property type="match status" value="1"/>
</dbReference>
<evidence type="ECO:0000256" key="3">
    <source>
        <dbReference type="ARBA" id="ARBA00022490"/>
    </source>
</evidence>
<evidence type="ECO:0000313" key="16">
    <source>
        <dbReference type="Proteomes" id="UP001162131"/>
    </source>
</evidence>
<dbReference type="FunFam" id="3.90.950.10:FF:000003">
    <property type="entry name" value="Inosine triphosphate pyrophosphatase"/>
    <property type="match status" value="1"/>
</dbReference>
<evidence type="ECO:0000256" key="2">
    <source>
        <dbReference type="ARBA" id="ARBA00008023"/>
    </source>
</evidence>
<keyword evidence="5 13" id="KW-0547">Nucleotide-binding</keyword>
<dbReference type="PANTHER" id="PTHR11067:SF9">
    <property type="entry name" value="INOSINE TRIPHOSPHATE PYROPHOSPHATASE"/>
    <property type="match status" value="1"/>
</dbReference>
<feature type="binding site" evidence="13">
    <location>
        <position position="70"/>
    </location>
    <ligand>
        <name>Mg(2+)</name>
        <dbReference type="ChEBI" id="CHEBI:18420"/>
    </ligand>
</feature>
<evidence type="ECO:0000256" key="5">
    <source>
        <dbReference type="ARBA" id="ARBA00022741"/>
    </source>
</evidence>
<dbReference type="GO" id="GO:0009204">
    <property type="term" value="P:deoxyribonucleoside triphosphate catabolic process"/>
    <property type="evidence" value="ECO:0007669"/>
    <property type="project" value="UniProtKB-UniRule"/>
</dbReference>
<feature type="binding site" evidence="13">
    <location>
        <begin position="9"/>
        <end position="14"/>
    </location>
    <ligand>
        <name>ITP</name>
        <dbReference type="ChEBI" id="CHEBI:61402"/>
    </ligand>
</feature>
<comment type="function">
    <text evidence="9">Pyrophosphatase that hydrolyzes the non-canonical purine nucleotides inosine triphosphate (ITP), deoxyinosine triphosphate (dITP) as well as 2'-deoxy-N-6-hydroxylaminopurine triphosphate (dHAPTP) and xanthosine 5'-triphosphate (XTP) to their respective monophosphate derivatives. The enzyme does not distinguish between the deoxy- and ribose forms. Probably excludes non-canonical purines from RNA and DNA precursor pools, thus preventing their incorporation into RNA and DNA and avoiding chromosomal lesions.</text>
</comment>
<comment type="caution">
    <text evidence="15">The sequence shown here is derived from an EMBL/GenBank/DDBJ whole genome shotgun (WGS) entry which is preliminary data.</text>
</comment>
<dbReference type="AlphaFoldDB" id="A0AAU9IK13"/>
<evidence type="ECO:0000256" key="11">
    <source>
        <dbReference type="ARBA" id="ARBA00093255"/>
    </source>
</evidence>
<dbReference type="GO" id="GO:0000166">
    <property type="term" value="F:nucleotide binding"/>
    <property type="evidence" value="ECO:0007669"/>
    <property type="project" value="UniProtKB-KW"/>
</dbReference>
<feature type="binding site" evidence="13">
    <location>
        <position position="54"/>
    </location>
    <ligand>
        <name>ITP</name>
        <dbReference type="ChEBI" id="CHEBI:61402"/>
    </ligand>
</feature>
<dbReference type="Gene3D" id="3.90.950.10">
    <property type="match status" value="1"/>
</dbReference>
<keyword evidence="7 13" id="KW-0460">Magnesium</keyword>
<reference evidence="15" key="1">
    <citation type="submission" date="2021-09" db="EMBL/GenBank/DDBJ databases">
        <authorList>
            <consortium name="AG Swart"/>
            <person name="Singh M."/>
            <person name="Singh A."/>
            <person name="Seah K."/>
            <person name="Emmerich C."/>
        </authorList>
    </citation>
    <scope>NUCLEOTIDE SEQUENCE</scope>
    <source>
        <strain evidence="15">ATCC30299</strain>
    </source>
</reference>
<dbReference type="HAMAP" id="MF_03148">
    <property type="entry name" value="HAM1_NTPase"/>
    <property type="match status" value="1"/>
</dbReference>
<evidence type="ECO:0000256" key="8">
    <source>
        <dbReference type="ARBA" id="ARBA00023080"/>
    </source>
</evidence>
<feature type="binding site" evidence="13">
    <location>
        <position position="168"/>
    </location>
    <ligand>
        <name>ITP</name>
        <dbReference type="ChEBI" id="CHEBI:61402"/>
    </ligand>
</feature>
<protein>
    <recommendedName>
        <fullName evidence="13">Inosine triphosphate pyrophosphatase</fullName>
        <shortName evidence="13">ITPase</shortName>
        <shortName evidence="13">Inosine triphosphatase</shortName>
        <ecNumber evidence="13">3.6.1.66</ecNumber>
    </recommendedName>
    <alternativeName>
        <fullName evidence="13">Non-canonical purine NTP pyrophosphatase</fullName>
    </alternativeName>
    <alternativeName>
        <fullName evidence="13">Non-standard purine NTP pyrophosphatase</fullName>
    </alternativeName>
    <alternativeName>
        <fullName evidence="13">Nucleoside-triphosphate diphosphatase</fullName>
    </alternativeName>
    <alternativeName>
        <fullName evidence="13">Nucleoside-triphosphate pyrophosphatase</fullName>
        <shortName evidence="13">NTPase</shortName>
    </alternativeName>
    <alternativeName>
        <fullName evidence="13">XTP/dITP diphosphatase</fullName>
    </alternativeName>
</protein>
<evidence type="ECO:0000256" key="1">
    <source>
        <dbReference type="ARBA" id="ARBA00004496"/>
    </source>
</evidence>
<sequence>MSKILYLITGNAGKVREMKEILRAPLEASNVNLEILTLDLKEIQGTPDEIISEKLKIACNQVNAPVICEDTCLCFEALGGLPGPYIKWFREAIGTRGLFNLLVGFDNKNARAECRVGYCKPGDEPQVFCGSCEGTIVMPRGDNGFGWDPIFQPIGYDQTFAEMDMHIKNSISHRFRSLEAFKNFMITNQNWI</sequence>
<comment type="catalytic activity">
    <reaction evidence="13">
        <text>XTP + H2O = XMP + diphosphate + H(+)</text>
        <dbReference type="Rhea" id="RHEA:28610"/>
        <dbReference type="ChEBI" id="CHEBI:15377"/>
        <dbReference type="ChEBI" id="CHEBI:15378"/>
        <dbReference type="ChEBI" id="CHEBI:33019"/>
        <dbReference type="ChEBI" id="CHEBI:57464"/>
        <dbReference type="ChEBI" id="CHEBI:61314"/>
        <dbReference type="EC" id="3.6.1.66"/>
    </reaction>
</comment>
<dbReference type="EMBL" id="CAJZBQ010000011">
    <property type="protein sequence ID" value="CAG9313557.1"/>
    <property type="molecule type" value="Genomic_DNA"/>
</dbReference>
<feature type="binding site" evidence="13">
    <location>
        <begin position="70"/>
        <end position="71"/>
    </location>
    <ligand>
        <name>ITP</name>
        <dbReference type="ChEBI" id="CHEBI:61402"/>
    </ligand>
</feature>
<feature type="binding site" evidence="13">
    <location>
        <begin position="145"/>
        <end position="148"/>
    </location>
    <ligand>
        <name>ITP</name>
        <dbReference type="ChEBI" id="CHEBI:61402"/>
    </ligand>
</feature>
<proteinExistence type="inferred from homology"/>
<keyword evidence="8 13" id="KW-0546">Nucleotide metabolism</keyword>
<comment type="catalytic activity">
    <reaction evidence="12">
        <text>N(6)-hydroxy-dATP + H2O = N(6)-hydroxy-dAMP + diphosphate + H(+)</text>
        <dbReference type="Rhea" id="RHEA:83971"/>
        <dbReference type="ChEBI" id="CHEBI:15377"/>
        <dbReference type="ChEBI" id="CHEBI:15378"/>
        <dbReference type="ChEBI" id="CHEBI:33019"/>
        <dbReference type="ChEBI" id="CHEBI:233529"/>
        <dbReference type="ChEBI" id="CHEBI:233530"/>
    </reaction>
    <physiologicalReaction direction="left-to-right" evidence="12">
        <dbReference type="Rhea" id="RHEA:83972"/>
    </physiologicalReaction>
</comment>
<organism evidence="15 16">
    <name type="scientific">Blepharisma stoltei</name>
    <dbReference type="NCBI Taxonomy" id="1481888"/>
    <lineage>
        <taxon>Eukaryota</taxon>
        <taxon>Sar</taxon>
        <taxon>Alveolata</taxon>
        <taxon>Ciliophora</taxon>
        <taxon>Postciliodesmatophora</taxon>
        <taxon>Heterotrichea</taxon>
        <taxon>Heterotrichida</taxon>
        <taxon>Blepharismidae</taxon>
        <taxon>Blepharisma</taxon>
    </lineage>
</organism>
<evidence type="ECO:0000256" key="12">
    <source>
        <dbReference type="ARBA" id="ARBA00093271"/>
    </source>
</evidence>
<keyword evidence="4 13" id="KW-0479">Metal-binding</keyword>
<dbReference type="GO" id="GO:0036222">
    <property type="term" value="F:XTP diphosphatase activity"/>
    <property type="evidence" value="ECO:0007669"/>
    <property type="project" value="UniProtKB-UniRule"/>
</dbReference>
<evidence type="ECO:0000256" key="10">
    <source>
        <dbReference type="ARBA" id="ARBA00093218"/>
    </source>
</evidence>
<keyword evidence="3 13" id="KW-0963">Cytoplasm</keyword>
<evidence type="ECO:0000256" key="14">
    <source>
        <dbReference type="RuleBase" id="RU003781"/>
    </source>
</evidence>
<comment type="subunit">
    <text evidence="13">Homodimer.</text>
</comment>
<comment type="subcellular location">
    <subcellularLocation>
        <location evidence="1 13">Cytoplasm</location>
    </subcellularLocation>
</comment>
<dbReference type="Proteomes" id="UP001162131">
    <property type="component" value="Unassembled WGS sequence"/>
</dbReference>
<dbReference type="GO" id="GO:0035870">
    <property type="term" value="F:dITP diphosphatase activity"/>
    <property type="evidence" value="ECO:0007669"/>
    <property type="project" value="UniProtKB-UniRule"/>
</dbReference>
<feature type="binding site" evidence="13">
    <location>
        <begin position="173"/>
        <end position="174"/>
    </location>
    <ligand>
        <name>ITP</name>
        <dbReference type="ChEBI" id="CHEBI:61402"/>
    </ligand>
</feature>
<comment type="similarity">
    <text evidence="2 13 14">Belongs to the HAM1 NTPase family.</text>
</comment>
<evidence type="ECO:0000256" key="4">
    <source>
        <dbReference type="ARBA" id="ARBA00022723"/>
    </source>
</evidence>
<feature type="binding site" evidence="13">
    <location>
        <position position="42"/>
    </location>
    <ligand>
        <name>Mg(2+)</name>
        <dbReference type="ChEBI" id="CHEBI:18420"/>
    </ligand>
</feature>
<evidence type="ECO:0000256" key="9">
    <source>
        <dbReference type="ARBA" id="ARBA00054940"/>
    </source>
</evidence>
<dbReference type="Pfam" id="PF01725">
    <property type="entry name" value="Ham1p_like"/>
    <property type="match status" value="1"/>
</dbReference>
<dbReference type="GO" id="GO:0046872">
    <property type="term" value="F:metal ion binding"/>
    <property type="evidence" value="ECO:0007669"/>
    <property type="project" value="UniProtKB-KW"/>
</dbReference>
<evidence type="ECO:0000256" key="7">
    <source>
        <dbReference type="ARBA" id="ARBA00022842"/>
    </source>
</evidence>
<comment type="cofactor">
    <cofactor evidence="13">
        <name>Mg(2+)</name>
        <dbReference type="ChEBI" id="CHEBI:18420"/>
    </cofactor>
    <cofactor evidence="13">
        <name>Mn(2+)</name>
        <dbReference type="ChEBI" id="CHEBI:29035"/>
    </cofactor>
    <text evidence="13">Binds 1 divalent metal cation per subunit; can use either Mg(2+) or Mn(2+).</text>
</comment>
<dbReference type="InterPro" id="IPR002637">
    <property type="entry name" value="RdgB/HAM1"/>
</dbReference>
<keyword evidence="13" id="KW-0464">Manganese</keyword>
<dbReference type="CDD" id="cd00515">
    <property type="entry name" value="HAM1"/>
    <property type="match status" value="1"/>
</dbReference>
<evidence type="ECO:0000313" key="15">
    <source>
        <dbReference type="EMBL" id="CAG9313557.1"/>
    </source>
</evidence>
<dbReference type="NCBIfam" id="TIGR00042">
    <property type="entry name" value="RdgB/HAM1 family non-canonical purine NTP pyrophosphatase"/>
    <property type="match status" value="1"/>
</dbReference>